<evidence type="ECO:0000259" key="6">
    <source>
        <dbReference type="PROSITE" id="PS51292"/>
    </source>
</evidence>
<keyword evidence="1" id="KW-0479">Metal-binding</keyword>
<organism evidence="7 8">
    <name type="scientific">Protea cynaroides</name>
    <dbReference type="NCBI Taxonomy" id="273540"/>
    <lineage>
        <taxon>Eukaryota</taxon>
        <taxon>Viridiplantae</taxon>
        <taxon>Streptophyta</taxon>
        <taxon>Embryophyta</taxon>
        <taxon>Tracheophyta</taxon>
        <taxon>Spermatophyta</taxon>
        <taxon>Magnoliopsida</taxon>
        <taxon>Proteales</taxon>
        <taxon>Proteaceae</taxon>
        <taxon>Protea</taxon>
    </lineage>
</organism>
<dbReference type="InterPro" id="IPR011016">
    <property type="entry name" value="Znf_RING-CH"/>
</dbReference>
<feature type="compositionally biased region" description="Basic and acidic residues" evidence="4">
    <location>
        <begin position="7"/>
        <end position="27"/>
    </location>
</feature>
<keyword evidence="8" id="KW-1185">Reference proteome</keyword>
<dbReference type="EMBL" id="JAMYWD010000005">
    <property type="protein sequence ID" value="KAJ4972327.1"/>
    <property type="molecule type" value="Genomic_DNA"/>
</dbReference>
<dbReference type="InterPro" id="IPR013083">
    <property type="entry name" value="Znf_RING/FYVE/PHD"/>
</dbReference>
<evidence type="ECO:0000256" key="3">
    <source>
        <dbReference type="ARBA" id="ARBA00022833"/>
    </source>
</evidence>
<feature type="compositionally biased region" description="Polar residues" evidence="4">
    <location>
        <begin position="86"/>
        <end position="99"/>
    </location>
</feature>
<dbReference type="AlphaFoldDB" id="A0A9Q0QUJ6"/>
<feature type="transmembrane region" description="Helical" evidence="5">
    <location>
        <begin position="410"/>
        <end position="433"/>
    </location>
</feature>
<gene>
    <name evidence="7" type="ORF">NE237_005426</name>
</gene>
<feature type="region of interest" description="Disordered" evidence="4">
    <location>
        <begin position="473"/>
        <end position="495"/>
    </location>
</feature>
<evidence type="ECO:0000256" key="2">
    <source>
        <dbReference type="ARBA" id="ARBA00022771"/>
    </source>
</evidence>
<sequence length="495" mass="54438">MGTEAESNSHEKHELDSCDKTDRKADDSTGMTAKVPPVQHWRKQNLFLEIPSRTLEKSSQESFIINIPPTPSPTPTRKNFPPTVTPSPSSARTNESPGPSSARGKSSRKGLPPRGNYKYRIPTIDIEKAAAIALGTPSTGPRDKLHITRSSSFTKLLTPRMKRTSSLPVTPIAHLNTESVRGGNMVDPSNSIEKGAQQRISRSLSVPVNNKGRGIRRADSLGGVFRIIPSTPRVTEGNTATSNATTPIGDAENNDADGEDIPEEEAVCRICLIELGEGADTLKMECSCKGELALAHKECAIKWFSIKGNKNCDVCKQEVQNLSVTLLRIQNVRTLNTDAHRSWQMAVYQNRLWQDVPVLVIVSMLSYFCFLEQLLVIKMGTGAVAMSLPFSCILGLLASMTSSTMVKKGFVWVYASVQFALVVLFTHLFYSLLHEQAVLSILLATFAGFGIALSGNSIIIEFLRWRRSRRTRSDHSSQEISPQTEPAPHQNEARI</sequence>
<reference evidence="7" key="1">
    <citation type="journal article" date="2023" name="Plant J.">
        <title>The genome of the king protea, Protea cynaroides.</title>
        <authorList>
            <person name="Chang J."/>
            <person name="Duong T.A."/>
            <person name="Schoeman C."/>
            <person name="Ma X."/>
            <person name="Roodt D."/>
            <person name="Barker N."/>
            <person name="Li Z."/>
            <person name="Van de Peer Y."/>
            <person name="Mizrachi E."/>
        </authorList>
    </citation>
    <scope>NUCLEOTIDE SEQUENCE</scope>
    <source>
        <tissue evidence="7">Young leaves</tissue>
    </source>
</reference>
<feature type="transmembrane region" description="Helical" evidence="5">
    <location>
        <begin position="439"/>
        <end position="463"/>
    </location>
</feature>
<evidence type="ECO:0000256" key="1">
    <source>
        <dbReference type="ARBA" id="ARBA00022723"/>
    </source>
</evidence>
<keyword evidence="2" id="KW-0863">Zinc-finger</keyword>
<feature type="transmembrane region" description="Helical" evidence="5">
    <location>
        <begin position="376"/>
        <end position="398"/>
    </location>
</feature>
<dbReference type="Pfam" id="PF12906">
    <property type="entry name" value="RINGv"/>
    <property type="match status" value="1"/>
</dbReference>
<dbReference type="Proteomes" id="UP001141806">
    <property type="component" value="Unassembled WGS sequence"/>
</dbReference>
<keyword evidence="5" id="KW-1133">Transmembrane helix</keyword>
<keyword evidence="3" id="KW-0862">Zinc</keyword>
<dbReference type="GO" id="GO:0008270">
    <property type="term" value="F:zinc ion binding"/>
    <property type="evidence" value="ECO:0007669"/>
    <property type="project" value="UniProtKB-KW"/>
</dbReference>
<accession>A0A9Q0QUJ6</accession>
<name>A0A9Q0QUJ6_9MAGN</name>
<keyword evidence="5" id="KW-0812">Transmembrane</keyword>
<dbReference type="SMART" id="SM00744">
    <property type="entry name" value="RINGv"/>
    <property type="match status" value="1"/>
</dbReference>
<dbReference type="Gene3D" id="3.30.40.10">
    <property type="entry name" value="Zinc/RING finger domain, C3HC4 (zinc finger)"/>
    <property type="match status" value="1"/>
</dbReference>
<feature type="domain" description="RING-CH-type" evidence="6">
    <location>
        <begin position="260"/>
        <end position="322"/>
    </location>
</feature>
<evidence type="ECO:0000313" key="8">
    <source>
        <dbReference type="Proteomes" id="UP001141806"/>
    </source>
</evidence>
<evidence type="ECO:0000256" key="5">
    <source>
        <dbReference type="SAM" id="Phobius"/>
    </source>
</evidence>
<protein>
    <recommendedName>
        <fullName evidence="6">RING-CH-type domain-containing protein</fullName>
    </recommendedName>
</protein>
<keyword evidence="5" id="KW-0472">Membrane</keyword>
<dbReference type="PROSITE" id="PS51292">
    <property type="entry name" value="ZF_RING_CH"/>
    <property type="match status" value="1"/>
</dbReference>
<dbReference type="CDD" id="cd16495">
    <property type="entry name" value="RING_CH-C4HC3_MARCH"/>
    <property type="match status" value="1"/>
</dbReference>
<evidence type="ECO:0000313" key="7">
    <source>
        <dbReference type="EMBL" id="KAJ4972327.1"/>
    </source>
</evidence>
<dbReference type="OrthoDB" id="435038at2759"/>
<dbReference type="SUPFAM" id="SSF57850">
    <property type="entry name" value="RING/U-box"/>
    <property type="match status" value="1"/>
</dbReference>
<feature type="compositionally biased region" description="Polar residues" evidence="4">
    <location>
        <begin position="233"/>
        <end position="246"/>
    </location>
</feature>
<dbReference type="PANTHER" id="PTHR46158:SF1">
    <property type="entry name" value="RING_U-BOX SUPERFAMILY PROTEIN"/>
    <property type="match status" value="1"/>
</dbReference>
<feature type="region of interest" description="Disordered" evidence="4">
    <location>
        <begin position="233"/>
        <end position="258"/>
    </location>
</feature>
<feature type="region of interest" description="Disordered" evidence="4">
    <location>
        <begin position="1"/>
        <end position="117"/>
    </location>
</feature>
<evidence type="ECO:0000256" key="4">
    <source>
        <dbReference type="SAM" id="MobiDB-lite"/>
    </source>
</evidence>
<dbReference type="PANTHER" id="PTHR46158">
    <property type="entry name" value="OS02G0165000 PROTEIN"/>
    <property type="match status" value="1"/>
</dbReference>
<proteinExistence type="predicted"/>
<comment type="caution">
    <text evidence="7">The sequence shown here is derived from an EMBL/GenBank/DDBJ whole genome shotgun (WGS) entry which is preliminary data.</text>
</comment>